<reference evidence="6 7" key="1">
    <citation type="journal article" date="2024" name="Chem. Sci.">
        <title>Discovery of megapolipeptins by genome mining of a Burkholderiales bacteria collection.</title>
        <authorList>
            <person name="Paulo B.S."/>
            <person name="Recchia M.J.J."/>
            <person name="Lee S."/>
            <person name="Fergusson C.H."/>
            <person name="Romanowski S.B."/>
            <person name="Hernandez A."/>
            <person name="Krull N."/>
            <person name="Liu D.Y."/>
            <person name="Cavanagh H."/>
            <person name="Bos A."/>
            <person name="Gray C.A."/>
            <person name="Murphy B.T."/>
            <person name="Linington R.G."/>
            <person name="Eustaquio A.S."/>
        </authorList>
    </citation>
    <scope>NUCLEOTIDE SEQUENCE [LARGE SCALE GENOMIC DNA]</scope>
    <source>
        <strain evidence="6 7">RL21-008-BIB-A</strain>
    </source>
</reference>
<comment type="caution">
    <text evidence="6">The sequence shown here is derived from an EMBL/GenBank/DDBJ whole genome shotgun (WGS) entry which is preliminary data.</text>
</comment>
<evidence type="ECO:0000313" key="6">
    <source>
        <dbReference type="EMBL" id="MFL9924465.1"/>
    </source>
</evidence>
<dbReference type="InterPro" id="IPR005119">
    <property type="entry name" value="LysR_subst-bd"/>
</dbReference>
<evidence type="ECO:0000259" key="5">
    <source>
        <dbReference type="PROSITE" id="PS50931"/>
    </source>
</evidence>
<evidence type="ECO:0000256" key="3">
    <source>
        <dbReference type="ARBA" id="ARBA00023125"/>
    </source>
</evidence>
<dbReference type="Gene3D" id="1.10.10.10">
    <property type="entry name" value="Winged helix-like DNA-binding domain superfamily/Winged helix DNA-binding domain"/>
    <property type="match status" value="1"/>
</dbReference>
<dbReference type="PANTHER" id="PTHR30427:SF1">
    <property type="entry name" value="TRANSCRIPTIONAL ACTIVATOR PROTEIN LYSR"/>
    <property type="match status" value="1"/>
</dbReference>
<keyword evidence="3" id="KW-0238">DNA-binding</keyword>
<dbReference type="EMBL" id="JAQQFM010000004">
    <property type="protein sequence ID" value="MFL9924465.1"/>
    <property type="molecule type" value="Genomic_DNA"/>
</dbReference>
<organism evidence="6 7">
    <name type="scientific">Herbaspirillum lusitanum</name>
    <dbReference type="NCBI Taxonomy" id="213312"/>
    <lineage>
        <taxon>Bacteria</taxon>
        <taxon>Pseudomonadati</taxon>
        <taxon>Pseudomonadota</taxon>
        <taxon>Betaproteobacteria</taxon>
        <taxon>Burkholderiales</taxon>
        <taxon>Oxalobacteraceae</taxon>
        <taxon>Herbaspirillum</taxon>
    </lineage>
</organism>
<comment type="similarity">
    <text evidence="1">Belongs to the LysR transcriptional regulatory family.</text>
</comment>
<dbReference type="PANTHER" id="PTHR30427">
    <property type="entry name" value="TRANSCRIPTIONAL ACTIVATOR PROTEIN LYSR"/>
    <property type="match status" value="1"/>
</dbReference>
<dbReference type="Proteomes" id="UP001629246">
    <property type="component" value="Unassembled WGS sequence"/>
</dbReference>
<dbReference type="SUPFAM" id="SSF53850">
    <property type="entry name" value="Periplasmic binding protein-like II"/>
    <property type="match status" value="1"/>
</dbReference>
<name>A0ABW9A925_9BURK</name>
<keyword evidence="2" id="KW-0805">Transcription regulation</keyword>
<evidence type="ECO:0000313" key="7">
    <source>
        <dbReference type="Proteomes" id="UP001629246"/>
    </source>
</evidence>
<dbReference type="InterPro" id="IPR036390">
    <property type="entry name" value="WH_DNA-bd_sf"/>
</dbReference>
<dbReference type="PROSITE" id="PS50931">
    <property type="entry name" value="HTH_LYSR"/>
    <property type="match status" value="1"/>
</dbReference>
<protein>
    <submittedName>
        <fullName evidence="6">LysR family transcriptional regulator</fullName>
    </submittedName>
</protein>
<dbReference type="RefSeq" id="WP_408157147.1">
    <property type="nucleotide sequence ID" value="NZ_JAQQFM010000004.1"/>
</dbReference>
<evidence type="ECO:0000256" key="2">
    <source>
        <dbReference type="ARBA" id="ARBA00023015"/>
    </source>
</evidence>
<dbReference type="Gene3D" id="3.40.190.290">
    <property type="match status" value="1"/>
</dbReference>
<dbReference type="Pfam" id="PF03466">
    <property type="entry name" value="LysR_substrate"/>
    <property type="match status" value="1"/>
</dbReference>
<proteinExistence type="inferred from homology"/>
<dbReference type="Pfam" id="PF00126">
    <property type="entry name" value="HTH_1"/>
    <property type="match status" value="1"/>
</dbReference>
<dbReference type="InterPro" id="IPR036388">
    <property type="entry name" value="WH-like_DNA-bd_sf"/>
</dbReference>
<feature type="domain" description="HTH lysR-type" evidence="5">
    <location>
        <begin position="1"/>
        <end position="58"/>
    </location>
</feature>
<gene>
    <name evidence="6" type="ORF">PQR62_09320</name>
</gene>
<sequence length="295" mass="32512">MRLRHIEIFSAIMRTGSAVGAARLLNVTQPSISKMLQHAEQTLGFKLFERSKGKLVPTPEALRLQEELEPFDKQLTRIKRVVADLAVGSASPLRIAATPAIAHHMAPRALAQWCRAYPASECVMAVSHTREMLYALLLNEVDLGLTMQSISHPNLISTLIRSCEIYAIAPKGWWPKKILSEPLQAEELSDQPFVGIDITSPLGSAMSIWLEDISPPPNVRVQVQTFTLARALVEEGIGIAVVDKYTAHAKLIGSEIQIRKLSLDIPTNIYALTNGSRPPPKTAAYLLDILKNTKD</sequence>
<dbReference type="SUPFAM" id="SSF46785">
    <property type="entry name" value="Winged helix' DNA-binding domain"/>
    <property type="match status" value="1"/>
</dbReference>
<accession>A0ABW9A925</accession>
<keyword evidence="4" id="KW-0804">Transcription</keyword>
<evidence type="ECO:0000256" key="1">
    <source>
        <dbReference type="ARBA" id="ARBA00009437"/>
    </source>
</evidence>
<keyword evidence="7" id="KW-1185">Reference proteome</keyword>
<evidence type="ECO:0000256" key="4">
    <source>
        <dbReference type="ARBA" id="ARBA00023163"/>
    </source>
</evidence>
<dbReference type="InterPro" id="IPR000847">
    <property type="entry name" value="LysR_HTH_N"/>
</dbReference>